<dbReference type="InParanoid" id="A0A251T341"/>
<name>A0A251T341_HELAN</name>
<evidence type="ECO:0000313" key="3">
    <source>
        <dbReference type="EMBL" id="OTG04916.1"/>
    </source>
</evidence>
<dbReference type="EMBL" id="CM007901">
    <property type="protein sequence ID" value="OTG04916.1"/>
    <property type="molecule type" value="Genomic_DNA"/>
</dbReference>
<accession>A0A251T341</accession>
<evidence type="ECO:0000313" key="2">
    <source>
        <dbReference type="EMBL" id="KAF5777742.1"/>
    </source>
</evidence>
<dbReference type="Gramene" id="mRNA:HanXRQr2_Chr12g0539321">
    <property type="protein sequence ID" value="mRNA:HanXRQr2_Chr12g0539321"/>
    <property type="gene ID" value="HanXRQr2_Chr12g0539321"/>
</dbReference>
<dbReference type="EMBL" id="MNCJ02000327">
    <property type="protein sequence ID" value="KAF5777742.1"/>
    <property type="molecule type" value="Genomic_DNA"/>
</dbReference>
<gene>
    <name evidence="3" type="ORF">HannXRQ_Chr12g0367701</name>
    <name evidence="2" type="ORF">HanXRQr2_Chr12g0539321</name>
</gene>
<dbReference type="Proteomes" id="UP000215914">
    <property type="component" value="Chromosome 12"/>
</dbReference>
<organism evidence="3 4">
    <name type="scientific">Helianthus annuus</name>
    <name type="common">Common sunflower</name>
    <dbReference type="NCBI Taxonomy" id="4232"/>
    <lineage>
        <taxon>Eukaryota</taxon>
        <taxon>Viridiplantae</taxon>
        <taxon>Streptophyta</taxon>
        <taxon>Embryophyta</taxon>
        <taxon>Tracheophyta</taxon>
        <taxon>Spermatophyta</taxon>
        <taxon>Magnoliopsida</taxon>
        <taxon>eudicotyledons</taxon>
        <taxon>Gunneridae</taxon>
        <taxon>Pentapetalae</taxon>
        <taxon>asterids</taxon>
        <taxon>campanulids</taxon>
        <taxon>Asterales</taxon>
        <taxon>Asteraceae</taxon>
        <taxon>Asteroideae</taxon>
        <taxon>Heliantheae alliance</taxon>
        <taxon>Heliantheae</taxon>
        <taxon>Helianthus</taxon>
    </lineage>
</organism>
<evidence type="ECO:0000313" key="4">
    <source>
        <dbReference type="Proteomes" id="UP000215914"/>
    </source>
</evidence>
<feature type="region of interest" description="Disordered" evidence="1">
    <location>
        <begin position="1"/>
        <end position="25"/>
    </location>
</feature>
<keyword evidence="4" id="KW-1185">Reference proteome</keyword>
<reference evidence="2 4" key="1">
    <citation type="journal article" date="2017" name="Nature">
        <title>The sunflower genome provides insights into oil metabolism, flowering and Asterid evolution.</title>
        <authorList>
            <person name="Badouin H."/>
            <person name="Gouzy J."/>
            <person name="Grassa C.J."/>
            <person name="Murat F."/>
            <person name="Staton S.E."/>
            <person name="Cottret L."/>
            <person name="Lelandais-Briere C."/>
            <person name="Owens G.L."/>
            <person name="Carrere S."/>
            <person name="Mayjonade B."/>
            <person name="Legrand L."/>
            <person name="Gill N."/>
            <person name="Kane N.C."/>
            <person name="Bowers J.E."/>
            <person name="Hubner S."/>
            <person name="Bellec A."/>
            <person name="Berard A."/>
            <person name="Berges H."/>
            <person name="Blanchet N."/>
            <person name="Boniface M.C."/>
            <person name="Brunel D."/>
            <person name="Catrice O."/>
            <person name="Chaidir N."/>
            <person name="Claudel C."/>
            <person name="Donnadieu C."/>
            <person name="Faraut T."/>
            <person name="Fievet G."/>
            <person name="Helmstetter N."/>
            <person name="King M."/>
            <person name="Knapp S.J."/>
            <person name="Lai Z."/>
            <person name="Le Paslier M.C."/>
            <person name="Lippi Y."/>
            <person name="Lorenzon L."/>
            <person name="Mandel J.R."/>
            <person name="Marage G."/>
            <person name="Marchand G."/>
            <person name="Marquand E."/>
            <person name="Bret-Mestries E."/>
            <person name="Morien E."/>
            <person name="Nambeesan S."/>
            <person name="Nguyen T."/>
            <person name="Pegot-Espagnet P."/>
            <person name="Pouilly N."/>
            <person name="Raftis F."/>
            <person name="Sallet E."/>
            <person name="Schiex T."/>
            <person name="Thomas J."/>
            <person name="Vandecasteele C."/>
            <person name="Vares D."/>
            <person name="Vear F."/>
            <person name="Vautrin S."/>
            <person name="Crespi M."/>
            <person name="Mangin B."/>
            <person name="Burke J.M."/>
            <person name="Salse J."/>
            <person name="Munos S."/>
            <person name="Vincourt P."/>
            <person name="Rieseberg L.H."/>
            <person name="Langlade N.B."/>
        </authorList>
    </citation>
    <scope>NUCLEOTIDE SEQUENCE [LARGE SCALE GENOMIC DNA]</scope>
    <source>
        <strain evidence="4">cv. SF193</strain>
        <tissue evidence="2">Leaves</tissue>
    </source>
</reference>
<reference evidence="3" key="2">
    <citation type="submission" date="2017-02" db="EMBL/GenBank/DDBJ databases">
        <title>Sunflower complete genome.</title>
        <authorList>
            <person name="Langlade N."/>
            <person name="Munos S."/>
        </authorList>
    </citation>
    <scope>NUCLEOTIDE SEQUENCE [LARGE SCALE GENOMIC DNA]</scope>
    <source>
        <tissue evidence="3">Leaves</tissue>
    </source>
</reference>
<reference evidence="2" key="3">
    <citation type="submission" date="2020-06" db="EMBL/GenBank/DDBJ databases">
        <title>Helianthus annuus Genome sequencing and assembly Release 2.</title>
        <authorList>
            <person name="Gouzy J."/>
            <person name="Langlade N."/>
            <person name="Munos S."/>
        </authorList>
    </citation>
    <scope>NUCLEOTIDE SEQUENCE</scope>
    <source>
        <tissue evidence="2">Leaves</tissue>
    </source>
</reference>
<feature type="compositionally biased region" description="Basic and acidic residues" evidence="1">
    <location>
        <begin position="1"/>
        <end position="12"/>
    </location>
</feature>
<dbReference type="AlphaFoldDB" id="A0A251T341"/>
<evidence type="ECO:0000256" key="1">
    <source>
        <dbReference type="SAM" id="MobiDB-lite"/>
    </source>
</evidence>
<proteinExistence type="predicted"/>
<sequence>MMKTNRPLEYHRATRGTTRSYPSPLGIMSHQFMRKPNKYGKTPLVGIEPRTYWSQSLIPPPRCH</sequence>
<protein>
    <submittedName>
        <fullName evidence="3">Uncharacterized protein</fullName>
    </submittedName>
</protein>